<feature type="region of interest" description="Disordered" evidence="6">
    <location>
        <begin position="252"/>
        <end position="282"/>
    </location>
</feature>
<gene>
    <name evidence="9" type="ORF">KXQ929_LOCUS17190</name>
</gene>
<protein>
    <submittedName>
        <fullName evidence="9">Uncharacterized protein</fullName>
    </submittedName>
</protein>
<evidence type="ECO:0000259" key="7">
    <source>
        <dbReference type="PROSITE" id="PS50003"/>
    </source>
</evidence>
<dbReference type="PROSITE" id="PS50016">
    <property type="entry name" value="ZF_PHD_2"/>
    <property type="match status" value="1"/>
</dbReference>
<dbReference type="InterPro" id="IPR011011">
    <property type="entry name" value="Znf_FYVE_PHD"/>
</dbReference>
<dbReference type="Pfam" id="PF00169">
    <property type="entry name" value="PH"/>
    <property type="match status" value="1"/>
</dbReference>
<dbReference type="Gene3D" id="3.30.40.10">
    <property type="entry name" value="Zinc/RING finger domain, C3HC4 (zinc finger)"/>
    <property type="match status" value="1"/>
</dbReference>
<comment type="caution">
    <text evidence="9">The sequence shown here is derived from an EMBL/GenBank/DDBJ whole genome shotgun (WGS) entry which is preliminary data.</text>
</comment>
<dbReference type="SMART" id="SM00233">
    <property type="entry name" value="PH"/>
    <property type="match status" value="1"/>
</dbReference>
<dbReference type="InterPro" id="IPR011993">
    <property type="entry name" value="PH-like_dom_sf"/>
</dbReference>
<proteinExistence type="predicted"/>
<feature type="compositionally biased region" description="Polar residues" evidence="6">
    <location>
        <begin position="535"/>
        <end position="544"/>
    </location>
</feature>
<dbReference type="PROSITE" id="PS01359">
    <property type="entry name" value="ZF_PHD_1"/>
    <property type="match status" value="1"/>
</dbReference>
<dbReference type="InterPro" id="IPR001965">
    <property type="entry name" value="Znf_PHD"/>
</dbReference>
<keyword evidence="2 4" id="KW-0863">Zinc-finger</keyword>
<name>A0A819BMH6_9BILA</name>
<evidence type="ECO:0000256" key="6">
    <source>
        <dbReference type="SAM" id="MobiDB-lite"/>
    </source>
</evidence>
<evidence type="ECO:0000256" key="3">
    <source>
        <dbReference type="ARBA" id="ARBA00022833"/>
    </source>
</evidence>
<reference evidence="9" key="1">
    <citation type="submission" date="2021-02" db="EMBL/GenBank/DDBJ databases">
        <authorList>
            <person name="Nowell W R."/>
        </authorList>
    </citation>
    <scope>NUCLEOTIDE SEQUENCE</scope>
</reference>
<sequence length="856" mass="97496">MRSSSLPDLPNCIVRIRCLILPTSSPSSLLLLKTSHSRSIMTTSSKVLSTNLSDISSIKPSTPQTTCNICKRLLYSFEEILICRICDGSYHWRCVKPDMISHYGENTHFVCDKCNDNITGTTSNSSQRQINGGVKVKSHNTSEADYRDFANLPSKLSTTSTKDTSVVSAIRYFEEKQQQQIPNKTSKLNETDDHLLLQTNGQFTDDGKTIRRIQQQQQQQNLHNDDENTSIGMIQANYQYTPLKEYAAMRNGGRTTNDINTTSYQNASSTNSDRQFSSQYNSSTRYTNHGFETPPSTHFTSPTIDNISIHNRQQQHFITTTNLNVNDKTPHHQQNEYKTSSTYVSPIHGNESITFKPTYQQTDRYSTVGSDSGIVMINPNQQQQQATDDNQIIEKKLTNLVQKIGRQLETDAQKLSDKLELKLKNLENMIHQQTYIIRQQDEVIERLKSKILKIETERDHFRERLSIHEQREQDDKKYLTEEPNDHKALEQDDQQQTSYDVSGERKYSNSSSVMTDNSRRSSKKTPAPRVDQQAPIINNEPNSTLGKLIKSIPCNSQERPVSGNSSPSIAAKLAAAVPLTEKPAAASRLDNIIHQNNSSGTYYNVGETHETDPKPNSIEHIVTKVQHNDEYSKSYQISEPKLQRSASLSSSSSSTVSMPNHTEIQYGLPTTNHVALTNRNSSLHRSLEVIPRKTSQNEQVLKPANKTASLEFGARPVRYDESTSIYVTPQEATHPASEYENVVKGWLRKQNRDSFFKRIERYYCVLSKNTLLLHKHDLDRTPHKAINLKGAKILYYEDPKYGPSLELTWSNRQNSAKHYHLYARDAQEAQQWVTGIQTAINNSDEKNKWQRYHLIT</sequence>
<keyword evidence="3" id="KW-0862">Zinc</keyword>
<keyword evidence="1" id="KW-0479">Metal-binding</keyword>
<feature type="compositionally biased region" description="Polar residues" evidence="6">
    <location>
        <begin position="253"/>
        <end position="282"/>
    </location>
</feature>
<dbReference type="CDD" id="cd00821">
    <property type="entry name" value="PH"/>
    <property type="match status" value="1"/>
</dbReference>
<dbReference type="InterPro" id="IPR013083">
    <property type="entry name" value="Znf_RING/FYVE/PHD"/>
</dbReference>
<dbReference type="Pfam" id="PF00628">
    <property type="entry name" value="PHD"/>
    <property type="match status" value="1"/>
</dbReference>
<dbReference type="InterPro" id="IPR019787">
    <property type="entry name" value="Znf_PHD-finger"/>
</dbReference>
<evidence type="ECO:0000313" key="10">
    <source>
        <dbReference type="Proteomes" id="UP000663868"/>
    </source>
</evidence>
<feature type="region of interest" description="Disordered" evidence="6">
    <location>
        <begin position="483"/>
        <end position="544"/>
    </location>
</feature>
<dbReference type="AlphaFoldDB" id="A0A819BMH6"/>
<dbReference type="PROSITE" id="PS50003">
    <property type="entry name" value="PH_DOMAIN"/>
    <property type="match status" value="1"/>
</dbReference>
<keyword evidence="5" id="KW-0175">Coiled coil</keyword>
<dbReference type="Gene3D" id="2.30.29.30">
    <property type="entry name" value="Pleckstrin-homology domain (PH domain)/Phosphotyrosine-binding domain (PTB)"/>
    <property type="match status" value="1"/>
</dbReference>
<organism evidence="9 10">
    <name type="scientific">Adineta steineri</name>
    <dbReference type="NCBI Taxonomy" id="433720"/>
    <lineage>
        <taxon>Eukaryota</taxon>
        <taxon>Metazoa</taxon>
        <taxon>Spiralia</taxon>
        <taxon>Gnathifera</taxon>
        <taxon>Rotifera</taxon>
        <taxon>Eurotatoria</taxon>
        <taxon>Bdelloidea</taxon>
        <taxon>Adinetida</taxon>
        <taxon>Adinetidae</taxon>
        <taxon>Adineta</taxon>
    </lineage>
</organism>
<feature type="domain" description="PH" evidence="7">
    <location>
        <begin position="740"/>
        <end position="841"/>
    </location>
</feature>
<dbReference type="CDD" id="cd15489">
    <property type="entry name" value="PHD_SF"/>
    <property type="match status" value="1"/>
</dbReference>
<feature type="coiled-coil region" evidence="5">
    <location>
        <begin position="409"/>
        <end position="464"/>
    </location>
</feature>
<dbReference type="Proteomes" id="UP000663868">
    <property type="component" value="Unassembled WGS sequence"/>
</dbReference>
<dbReference type="InterPro" id="IPR019786">
    <property type="entry name" value="Zinc_finger_PHD-type_CS"/>
</dbReference>
<dbReference type="SUPFAM" id="SSF57903">
    <property type="entry name" value="FYVE/PHD zinc finger"/>
    <property type="match status" value="1"/>
</dbReference>
<feature type="domain" description="PHD-type" evidence="8">
    <location>
        <begin position="64"/>
        <end position="117"/>
    </location>
</feature>
<evidence type="ECO:0000256" key="4">
    <source>
        <dbReference type="PROSITE-ProRule" id="PRU00146"/>
    </source>
</evidence>
<evidence type="ECO:0000256" key="2">
    <source>
        <dbReference type="ARBA" id="ARBA00022771"/>
    </source>
</evidence>
<evidence type="ECO:0000256" key="5">
    <source>
        <dbReference type="SAM" id="Coils"/>
    </source>
</evidence>
<feature type="compositionally biased region" description="Low complexity" evidence="6">
    <location>
        <begin position="645"/>
        <end position="657"/>
    </location>
</feature>
<dbReference type="EMBL" id="CAJOBB010001071">
    <property type="protein sequence ID" value="CAF3803623.1"/>
    <property type="molecule type" value="Genomic_DNA"/>
</dbReference>
<evidence type="ECO:0000256" key="1">
    <source>
        <dbReference type="ARBA" id="ARBA00022723"/>
    </source>
</evidence>
<dbReference type="SUPFAM" id="SSF50729">
    <property type="entry name" value="PH domain-like"/>
    <property type="match status" value="1"/>
</dbReference>
<accession>A0A819BMH6</accession>
<dbReference type="GO" id="GO:0008270">
    <property type="term" value="F:zinc ion binding"/>
    <property type="evidence" value="ECO:0007669"/>
    <property type="project" value="UniProtKB-KW"/>
</dbReference>
<dbReference type="InterPro" id="IPR001849">
    <property type="entry name" value="PH_domain"/>
</dbReference>
<evidence type="ECO:0000259" key="8">
    <source>
        <dbReference type="PROSITE" id="PS50016"/>
    </source>
</evidence>
<dbReference type="SMART" id="SM00249">
    <property type="entry name" value="PHD"/>
    <property type="match status" value="1"/>
</dbReference>
<feature type="region of interest" description="Disordered" evidence="6">
    <location>
        <begin position="636"/>
        <end position="659"/>
    </location>
</feature>
<evidence type="ECO:0000313" key="9">
    <source>
        <dbReference type="EMBL" id="CAF3803623.1"/>
    </source>
</evidence>